<evidence type="ECO:0000313" key="5">
    <source>
        <dbReference type="Proteomes" id="UP001224682"/>
    </source>
</evidence>
<dbReference type="Gene3D" id="3.40.309.10">
    <property type="entry name" value="Aldehyde Dehydrogenase, Chain A, domain 2"/>
    <property type="match status" value="1"/>
</dbReference>
<dbReference type="PROSITE" id="PS00070">
    <property type="entry name" value="ALDEHYDE_DEHYDR_CYS"/>
    <property type="match status" value="1"/>
</dbReference>
<feature type="domain" description="Aldehyde dehydrogenase" evidence="3">
    <location>
        <begin position="18"/>
        <end position="468"/>
    </location>
</feature>
<dbReference type="Pfam" id="PF00171">
    <property type="entry name" value="Aldedh"/>
    <property type="match status" value="1"/>
</dbReference>
<dbReference type="GO" id="GO:0036243">
    <property type="term" value="F:succinate-semialdehyde dehydrogenase (NADP+) activity"/>
    <property type="evidence" value="ECO:0007669"/>
    <property type="project" value="UniProtKB-EC"/>
</dbReference>
<evidence type="ECO:0000259" key="3">
    <source>
        <dbReference type="Pfam" id="PF00171"/>
    </source>
</evidence>
<evidence type="ECO:0000256" key="1">
    <source>
        <dbReference type="ARBA" id="ARBA00009986"/>
    </source>
</evidence>
<dbReference type="InterPro" id="IPR016162">
    <property type="entry name" value="Ald_DH_N"/>
</dbReference>
<proteinExistence type="inferred from homology"/>
<dbReference type="CDD" id="cd07103">
    <property type="entry name" value="ALDH_F5_SSADH_GabD"/>
    <property type="match status" value="1"/>
</dbReference>
<dbReference type="EMBL" id="JAUSUI010000004">
    <property type="protein sequence ID" value="MDQ0302949.1"/>
    <property type="molecule type" value="Genomic_DNA"/>
</dbReference>
<dbReference type="PANTHER" id="PTHR43353:SF5">
    <property type="entry name" value="SUCCINATE-SEMIALDEHYDE DEHYDROGENASE, MITOCHONDRIAL"/>
    <property type="match status" value="1"/>
</dbReference>
<evidence type="ECO:0000313" key="4">
    <source>
        <dbReference type="EMBL" id="MDQ0302949.1"/>
    </source>
</evidence>
<dbReference type="EC" id="1.2.1.79" evidence="4"/>
<dbReference type="InterPro" id="IPR016160">
    <property type="entry name" value="Ald_DH_CS_CYS"/>
</dbReference>
<keyword evidence="2 4" id="KW-0560">Oxidoreductase</keyword>
<reference evidence="4 5" key="1">
    <citation type="submission" date="2023-07" db="EMBL/GenBank/DDBJ databases">
        <title>Genomic Encyclopedia of Type Strains, Phase IV (KMG-IV): sequencing the most valuable type-strain genomes for metagenomic binning, comparative biology and taxonomic classification.</title>
        <authorList>
            <person name="Goeker M."/>
        </authorList>
    </citation>
    <scope>NUCLEOTIDE SEQUENCE [LARGE SCALE GENOMIC DNA]</scope>
    <source>
        <strain evidence="4 5">DSM 2457</strain>
    </source>
</reference>
<dbReference type="InterPro" id="IPR016161">
    <property type="entry name" value="Ald_DH/histidinol_DH"/>
</dbReference>
<dbReference type="InterPro" id="IPR015590">
    <property type="entry name" value="Aldehyde_DH_dom"/>
</dbReference>
<gene>
    <name evidence="4" type="ORF">J2S75_001979</name>
</gene>
<dbReference type="PANTHER" id="PTHR43353">
    <property type="entry name" value="SUCCINATE-SEMIALDEHYDE DEHYDROGENASE, MITOCHONDRIAL"/>
    <property type="match status" value="1"/>
</dbReference>
<dbReference type="EC" id="1.2.1.20" evidence="4"/>
<dbReference type="Gene3D" id="3.40.605.10">
    <property type="entry name" value="Aldehyde Dehydrogenase, Chain A, domain 1"/>
    <property type="match status" value="1"/>
</dbReference>
<name>A0ABU0BEP2_9HYPH</name>
<accession>A0ABU0BEP2</accession>
<evidence type="ECO:0000256" key="2">
    <source>
        <dbReference type="ARBA" id="ARBA00023002"/>
    </source>
</evidence>
<comment type="caution">
    <text evidence="4">The sequence shown here is derived from an EMBL/GenBank/DDBJ whole genome shotgun (WGS) entry which is preliminary data.</text>
</comment>
<dbReference type="RefSeq" id="WP_307019675.1">
    <property type="nucleotide sequence ID" value="NZ_JAUSUI010000004.1"/>
</dbReference>
<dbReference type="GO" id="GO:0102810">
    <property type="term" value="F:glutarate-semialdehyde dehydrogenase (NADP+) activity"/>
    <property type="evidence" value="ECO:0007669"/>
    <property type="project" value="UniProtKB-EC"/>
</dbReference>
<dbReference type="Proteomes" id="UP001224682">
    <property type="component" value="Unassembled WGS sequence"/>
</dbReference>
<comment type="similarity">
    <text evidence="1">Belongs to the aldehyde dehydrogenase family.</text>
</comment>
<organism evidence="4 5">
    <name type="scientific">Ancylobacter polymorphus</name>
    <dbReference type="NCBI Taxonomy" id="223390"/>
    <lineage>
        <taxon>Bacteria</taxon>
        <taxon>Pseudomonadati</taxon>
        <taxon>Pseudomonadota</taxon>
        <taxon>Alphaproteobacteria</taxon>
        <taxon>Hyphomicrobiales</taxon>
        <taxon>Xanthobacteraceae</taxon>
        <taxon>Ancylobacter</taxon>
    </lineage>
</organism>
<sequence length="479" mass="50271">MHASLYVGGEWRPTSVAKPVINPATGESVGTVAGAEPADLDDALATAAAGFRVWSQTLAHERGRRLIDGCRLIRERIDAIARVMTLEQGKPLAEAKGEIATSVDNLEWMAEEATRAYGRILVPRTPGIQQFVHREPIGPVAAFTPWNFPALTPLRKIGGALAAGCSLILKPSEETPLTAFELVRAFHDAGLPPGVLNLVFGRSAEISAHLIASPVIRKVTFTGSTPVGKHLLGLAAQGAKRATMELGGHAPVIVCDDVDVPAAAALAVKAKFRNAGQVCTCPTRFFVQQGVYDAFVDAFTAATRKIVVGNGLEAGVEMGPLANARQLASIEALVGDARAQGARLTTGGHRLGNDGLFYAPTVLADVPDTARMMSEEPFGPVAPIQKVASLDEAVAKANALPFGLASYVMTRSLSRADRLSRAIEAGMVVVNHFTVSTPASPFGGVKESGYGSEGGIEGLDAYLVTKSVTMRLAGEDLQP</sequence>
<keyword evidence="5" id="KW-1185">Reference proteome</keyword>
<protein>
    <submittedName>
        <fullName evidence="4">Succinate-semialdehyde dehydrogenase/glutarate-semialdehyde dehydrogenase</fullName>
        <ecNumber evidence="4">1.2.1.16</ecNumber>
        <ecNumber evidence="4">1.2.1.20</ecNumber>
        <ecNumber evidence="4">1.2.1.79</ecNumber>
    </submittedName>
</protein>
<dbReference type="InterPro" id="IPR050740">
    <property type="entry name" value="Aldehyde_DH_Superfamily"/>
</dbReference>
<dbReference type="SUPFAM" id="SSF53720">
    <property type="entry name" value="ALDH-like"/>
    <property type="match status" value="1"/>
</dbReference>
<dbReference type="InterPro" id="IPR016163">
    <property type="entry name" value="Ald_DH_C"/>
</dbReference>
<dbReference type="EC" id="1.2.1.16" evidence="4"/>